<keyword evidence="1" id="KW-0472">Membrane</keyword>
<dbReference type="AlphaFoldDB" id="A0A368NA18"/>
<dbReference type="InterPro" id="IPR058337">
    <property type="entry name" value="DUF8024"/>
</dbReference>
<reference evidence="2 3" key="1">
    <citation type="submission" date="2018-07" db="EMBL/GenBank/DDBJ databases">
        <title>Genome sequences of Haloplanus salinus JCM 18368T.</title>
        <authorList>
            <person name="Kim Y.B."/>
            <person name="Roh S.W."/>
        </authorList>
    </citation>
    <scope>NUCLEOTIDE SEQUENCE [LARGE SCALE GENOMIC DNA]</scope>
    <source>
        <strain evidence="2 3">JCM 18368</strain>
    </source>
</reference>
<evidence type="ECO:0000313" key="3">
    <source>
        <dbReference type="Proteomes" id="UP000252189"/>
    </source>
</evidence>
<dbReference type="Pfam" id="PF26067">
    <property type="entry name" value="DUF8024"/>
    <property type="match status" value="1"/>
</dbReference>
<dbReference type="RefSeq" id="WP_114448530.1">
    <property type="nucleotide sequence ID" value="NZ_QPHM01000001.1"/>
</dbReference>
<feature type="transmembrane region" description="Helical" evidence="1">
    <location>
        <begin position="34"/>
        <end position="63"/>
    </location>
</feature>
<evidence type="ECO:0000256" key="1">
    <source>
        <dbReference type="SAM" id="Phobius"/>
    </source>
</evidence>
<dbReference type="OrthoDB" id="306084at2157"/>
<keyword evidence="1" id="KW-0812">Transmembrane</keyword>
<gene>
    <name evidence="2" type="ORF">DU504_06465</name>
</gene>
<dbReference type="Proteomes" id="UP000252189">
    <property type="component" value="Unassembled WGS sequence"/>
</dbReference>
<feature type="transmembrane region" description="Helical" evidence="1">
    <location>
        <begin position="7"/>
        <end position="28"/>
    </location>
</feature>
<keyword evidence="3" id="KW-1185">Reference proteome</keyword>
<organism evidence="2 3">
    <name type="scientific">Haloplanus salinus</name>
    <dbReference type="NCBI Taxonomy" id="1126245"/>
    <lineage>
        <taxon>Archaea</taxon>
        <taxon>Methanobacteriati</taxon>
        <taxon>Methanobacteriota</taxon>
        <taxon>Stenosarchaea group</taxon>
        <taxon>Halobacteria</taxon>
        <taxon>Halobacteriales</taxon>
        <taxon>Haloferacaceae</taxon>
        <taxon>Haloplanus</taxon>
    </lineage>
</organism>
<evidence type="ECO:0000313" key="2">
    <source>
        <dbReference type="EMBL" id="RCU46980.1"/>
    </source>
</evidence>
<name>A0A368NA18_9EURY</name>
<dbReference type="EMBL" id="QPHM01000001">
    <property type="protein sequence ID" value="RCU46980.1"/>
    <property type="molecule type" value="Genomic_DNA"/>
</dbReference>
<accession>A0A368NA18</accession>
<protein>
    <recommendedName>
        <fullName evidence="4">Major facilitator superfamily (MFS) profile domain-containing protein</fullName>
    </recommendedName>
</protein>
<proteinExistence type="predicted"/>
<comment type="caution">
    <text evidence="2">The sequence shown here is derived from an EMBL/GenBank/DDBJ whole genome shotgun (WGS) entry which is preliminary data.</text>
</comment>
<sequence>MATVTDFLVQLVRSVVDLAIIFVTEVALQDPIGLLVFLVGAALTTFAAGLFGVLTVGAVIGGLRDALA</sequence>
<evidence type="ECO:0008006" key="4">
    <source>
        <dbReference type="Google" id="ProtNLM"/>
    </source>
</evidence>
<keyword evidence="1" id="KW-1133">Transmembrane helix</keyword>